<organism evidence="1 2">
    <name type="scientific">Coptis chinensis</name>
    <dbReference type="NCBI Taxonomy" id="261450"/>
    <lineage>
        <taxon>Eukaryota</taxon>
        <taxon>Viridiplantae</taxon>
        <taxon>Streptophyta</taxon>
        <taxon>Embryophyta</taxon>
        <taxon>Tracheophyta</taxon>
        <taxon>Spermatophyta</taxon>
        <taxon>Magnoliopsida</taxon>
        <taxon>Ranunculales</taxon>
        <taxon>Ranunculaceae</taxon>
        <taxon>Coptidoideae</taxon>
        <taxon>Coptis</taxon>
    </lineage>
</organism>
<protein>
    <submittedName>
        <fullName evidence="1">Uncharacterized protein</fullName>
    </submittedName>
</protein>
<reference evidence="1 2" key="1">
    <citation type="submission" date="2020-10" db="EMBL/GenBank/DDBJ databases">
        <title>The Coptis chinensis genome and diversification of protoberbering-type alkaloids.</title>
        <authorList>
            <person name="Wang B."/>
            <person name="Shu S."/>
            <person name="Song C."/>
            <person name="Liu Y."/>
        </authorList>
    </citation>
    <scope>NUCLEOTIDE SEQUENCE [LARGE SCALE GENOMIC DNA]</scope>
    <source>
        <strain evidence="1">HL-2020</strain>
        <tissue evidence="1">Leaf</tissue>
    </source>
</reference>
<keyword evidence="2" id="KW-1185">Reference proteome</keyword>
<comment type="caution">
    <text evidence="1">The sequence shown here is derived from an EMBL/GenBank/DDBJ whole genome shotgun (WGS) entry which is preliminary data.</text>
</comment>
<sequence length="91" mass="10105">MKPNDYQDGNNVRPYFVTRIEIPFTVNVDDRCQRGSTVQVDFGTTGANTDIESSLERFGISTSDVSLNLGLQHNGKLPENNRFSVSDFASC</sequence>
<proteinExistence type="predicted"/>
<accession>A0A835I7B9</accession>
<name>A0A835I7B9_9MAGN</name>
<gene>
    <name evidence="1" type="ORF">IFM89_026329</name>
</gene>
<dbReference type="EMBL" id="JADFTS010000004">
    <property type="protein sequence ID" value="KAF9611022.1"/>
    <property type="molecule type" value="Genomic_DNA"/>
</dbReference>
<dbReference type="Proteomes" id="UP000631114">
    <property type="component" value="Unassembled WGS sequence"/>
</dbReference>
<evidence type="ECO:0000313" key="2">
    <source>
        <dbReference type="Proteomes" id="UP000631114"/>
    </source>
</evidence>
<dbReference type="AlphaFoldDB" id="A0A835I7B9"/>
<evidence type="ECO:0000313" key="1">
    <source>
        <dbReference type="EMBL" id="KAF9611022.1"/>
    </source>
</evidence>